<feature type="transmembrane region" description="Helical" evidence="1">
    <location>
        <begin position="356"/>
        <end position="378"/>
    </location>
</feature>
<reference evidence="2 3" key="1">
    <citation type="submission" date="2024-04" db="EMBL/GenBank/DDBJ databases">
        <title>Luteolibacter sp. isolated from soil.</title>
        <authorList>
            <person name="An J."/>
        </authorList>
    </citation>
    <scope>NUCLEOTIDE SEQUENCE [LARGE SCALE GENOMIC DNA]</scope>
    <source>
        <strain evidence="2 3">Y139</strain>
    </source>
</reference>
<dbReference type="Proteomes" id="UP001371305">
    <property type="component" value="Unassembled WGS sequence"/>
</dbReference>
<sequence>MERQPHNEVFSLVHDDPWFHLQERLGMVPKNGKDGVIRRTVIFCLLAWLPLVVWALVTGRAFDNSTGEPLLQHYSIHVRFLLALPALIFGERVARSTLKRLLPRFVDMGLISEEKVPAFGKVIADLLRLRNATLPWVGIAGAIVAAAFVPDTGIHLEELNWAKDGQGLGFGGWWFLLVSRPIYQLFLFSWLWRVVLLFIFYRRIAKLGLDLLPAHPDRLGGLGFIATTPRGFSPFAFALSCVTASKWAHDIAWHGAHVNDLKVHGAIFVVMIVALCLFPLVVFFPLLKKAKRKGVAEYGALVARYDRMVAQRWIRGEETGEQPLLSAPELGPSCDIHSLYDSVRGMRMLPVDKTSLLPLLIPLALPLIAACAIEIPLAELVGKVFKTLL</sequence>
<accession>A0ABU9AT41</accession>
<protein>
    <submittedName>
        <fullName evidence="2">Uncharacterized protein</fullName>
    </submittedName>
</protein>
<feature type="transmembrane region" description="Helical" evidence="1">
    <location>
        <begin position="265"/>
        <end position="287"/>
    </location>
</feature>
<name>A0ABU9AT41_9BACT</name>
<dbReference type="RefSeq" id="WP_341404508.1">
    <property type="nucleotide sequence ID" value="NZ_JBBUKT010000003.1"/>
</dbReference>
<feature type="transmembrane region" description="Helical" evidence="1">
    <location>
        <begin position="222"/>
        <end position="245"/>
    </location>
</feature>
<keyword evidence="1" id="KW-0812">Transmembrane</keyword>
<keyword evidence="1" id="KW-1133">Transmembrane helix</keyword>
<evidence type="ECO:0000256" key="1">
    <source>
        <dbReference type="SAM" id="Phobius"/>
    </source>
</evidence>
<comment type="caution">
    <text evidence="2">The sequence shown here is derived from an EMBL/GenBank/DDBJ whole genome shotgun (WGS) entry which is preliminary data.</text>
</comment>
<gene>
    <name evidence="2" type="ORF">WKV53_10385</name>
</gene>
<keyword evidence="3" id="KW-1185">Reference proteome</keyword>
<feature type="transmembrane region" description="Helical" evidence="1">
    <location>
        <begin position="40"/>
        <end position="62"/>
    </location>
</feature>
<keyword evidence="1" id="KW-0472">Membrane</keyword>
<evidence type="ECO:0000313" key="2">
    <source>
        <dbReference type="EMBL" id="MEK7950907.1"/>
    </source>
</evidence>
<proteinExistence type="predicted"/>
<feature type="transmembrane region" description="Helical" evidence="1">
    <location>
        <begin position="74"/>
        <end position="94"/>
    </location>
</feature>
<feature type="transmembrane region" description="Helical" evidence="1">
    <location>
        <begin position="182"/>
        <end position="201"/>
    </location>
</feature>
<feature type="transmembrane region" description="Helical" evidence="1">
    <location>
        <begin position="131"/>
        <end position="149"/>
    </location>
</feature>
<dbReference type="EMBL" id="JBBUKT010000003">
    <property type="protein sequence ID" value="MEK7950907.1"/>
    <property type="molecule type" value="Genomic_DNA"/>
</dbReference>
<organism evidence="2 3">
    <name type="scientific">Luteolibacter soli</name>
    <dbReference type="NCBI Taxonomy" id="3135280"/>
    <lineage>
        <taxon>Bacteria</taxon>
        <taxon>Pseudomonadati</taxon>
        <taxon>Verrucomicrobiota</taxon>
        <taxon>Verrucomicrobiia</taxon>
        <taxon>Verrucomicrobiales</taxon>
        <taxon>Verrucomicrobiaceae</taxon>
        <taxon>Luteolibacter</taxon>
    </lineage>
</organism>
<evidence type="ECO:0000313" key="3">
    <source>
        <dbReference type="Proteomes" id="UP001371305"/>
    </source>
</evidence>